<sequence length="506" mass="52989">MGSVYLAESPTGARVAVKVVRPELACDDAFRARFRGEVRQVRRVPPFCTAEVLDAAADHDPPYLVVEYIDGPSLAEVIRENGPLTGSRLHGLAIGVTTALAAIHDAGIVHRDLKPGNVLLSPVGGPKVIDFGVAKSLGTTSHHTSPGQFFGTVAYMGPERFRPDAHRHVDTSADIFAWGAVVTYAATGQTPYVSETVVAAAAGVPLPAPELSALPELLRGLVARALEADPAHRPTAHQLLEELLSAGDASVRTSLRTQPDVRRAAAAVRRTEAFVPVAETGLATLEQPLRAGRRRLPSRSVMTVAAAALAAGFLAYPATSHVVDRSATPAASPTGVLPAVIGRAADDKASRAERKDLCALGGPLEATPRDPHAYECPAVVAAGDQVINAEFTLAATPACAAVWTHVTGTGSHRVAACPDRLTIVQERGRRLRTVATWPLDHRLLPGDPHHLLIATVGARLTVSLDDRSLLTTRIPPPEGSPGAVVFGAVGDTGGAVTFRDVSVARP</sequence>
<feature type="domain" description="Protein kinase" evidence="5">
    <location>
        <begin position="1"/>
        <end position="244"/>
    </location>
</feature>
<keyword evidence="2" id="KW-0547">Nucleotide-binding</keyword>
<dbReference type="GO" id="GO:0004674">
    <property type="term" value="F:protein serine/threonine kinase activity"/>
    <property type="evidence" value="ECO:0007669"/>
    <property type="project" value="UniProtKB-KW"/>
</dbReference>
<keyword evidence="3 6" id="KW-0418">Kinase</keyword>
<dbReference type="PANTHER" id="PTHR43289">
    <property type="entry name" value="MITOGEN-ACTIVATED PROTEIN KINASE KINASE KINASE 20-RELATED"/>
    <property type="match status" value="1"/>
</dbReference>
<dbReference type="InterPro" id="IPR011009">
    <property type="entry name" value="Kinase-like_dom_sf"/>
</dbReference>
<dbReference type="SUPFAM" id="SSF56112">
    <property type="entry name" value="Protein kinase-like (PK-like)"/>
    <property type="match status" value="1"/>
</dbReference>
<keyword evidence="1" id="KW-0808">Transferase</keyword>
<evidence type="ECO:0000256" key="3">
    <source>
        <dbReference type="ARBA" id="ARBA00022777"/>
    </source>
</evidence>
<evidence type="ECO:0000256" key="1">
    <source>
        <dbReference type="ARBA" id="ARBA00022679"/>
    </source>
</evidence>
<evidence type="ECO:0000259" key="5">
    <source>
        <dbReference type="PROSITE" id="PS50011"/>
    </source>
</evidence>
<evidence type="ECO:0000313" key="6">
    <source>
        <dbReference type="EMBL" id="MBM2615064.1"/>
    </source>
</evidence>
<gene>
    <name evidence="6" type="ORF">JIG36_05755</name>
</gene>
<comment type="caution">
    <text evidence="6">The sequence shown here is derived from an EMBL/GenBank/DDBJ whole genome shotgun (WGS) entry which is preliminary data.</text>
</comment>
<dbReference type="PROSITE" id="PS00108">
    <property type="entry name" value="PROTEIN_KINASE_ST"/>
    <property type="match status" value="1"/>
</dbReference>
<name>A0ABS2A6Z2_9ACTN</name>
<organism evidence="6 7">
    <name type="scientific">Paractinoplanes ovalisporus</name>
    <dbReference type="NCBI Taxonomy" id="2810368"/>
    <lineage>
        <taxon>Bacteria</taxon>
        <taxon>Bacillati</taxon>
        <taxon>Actinomycetota</taxon>
        <taxon>Actinomycetes</taxon>
        <taxon>Micromonosporales</taxon>
        <taxon>Micromonosporaceae</taxon>
        <taxon>Paractinoplanes</taxon>
    </lineage>
</organism>
<keyword evidence="7" id="KW-1185">Reference proteome</keyword>
<accession>A0ABS2A6Z2</accession>
<dbReference type="PANTHER" id="PTHR43289:SF34">
    <property type="entry name" value="SERINE_THREONINE-PROTEIN KINASE YBDM-RELATED"/>
    <property type="match status" value="1"/>
</dbReference>
<reference evidence="6 7" key="1">
    <citation type="submission" date="2021-01" db="EMBL/GenBank/DDBJ databases">
        <title>Actinoplanes sp. nov. LDG1-06 isolated from lichen.</title>
        <authorList>
            <person name="Saeng-In P."/>
            <person name="Phongsopitanun W."/>
            <person name="Kanchanasin P."/>
            <person name="Yuki M."/>
            <person name="Kudo T."/>
            <person name="Ohkuma M."/>
            <person name="Tanasupawat S."/>
        </authorList>
    </citation>
    <scope>NUCLEOTIDE SEQUENCE [LARGE SCALE GENOMIC DNA]</scope>
    <source>
        <strain evidence="6 7">LDG1-06</strain>
    </source>
</reference>
<dbReference type="InterPro" id="IPR000719">
    <property type="entry name" value="Prot_kinase_dom"/>
</dbReference>
<dbReference type="Proteomes" id="UP000632138">
    <property type="component" value="Unassembled WGS sequence"/>
</dbReference>
<evidence type="ECO:0000313" key="7">
    <source>
        <dbReference type="Proteomes" id="UP000632138"/>
    </source>
</evidence>
<proteinExistence type="predicted"/>
<keyword evidence="6" id="KW-0723">Serine/threonine-protein kinase</keyword>
<dbReference type="PROSITE" id="PS50011">
    <property type="entry name" value="PROTEIN_KINASE_DOM"/>
    <property type="match status" value="1"/>
</dbReference>
<dbReference type="CDD" id="cd14014">
    <property type="entry name" value="STKc_PknB_like"/>
    <property type="match status" value="1"/>
</dbReference>
<dbReference type="SMART" id="SM00220">
    <property type="entry name" value="S_TKc"/>
    <property type="match status" value="1"/>
</dbReference>
<keyword evidence="4" id="KW-0067">ATP-binding</keyword>
<dbReference type="EMBL" id="JAENHP010000001">
    <property type="protein sequence ID" value="MBM2615064.1"/>
    <property type="molecule type" value="Genomic_DNA"/>
</dbReference>
<dbReference type="InterPro" id="IPR008271">
    <property type="entry name" value="Ser/Thr_kinase_AS"/>
</dbReference>
<dbReference type="Pfam" id="PF00069">
    <property type="entry name" value="Pkinase"/>
    <property type="match status" value="1"/>
</dbReference>
<dbReference type="Gene3D" id="3.30.200.20">
    <property type="entry name" value="Phosphorylase Kinase, domain 1"/>
    <property type="match status" value="1"/>
</dbReference>
<evidence type="ECO:0000256" key="2">
    <source>
        <dbReference type="ARBA" id="ARBA00022741"/>
    </source>
</evidence>
<evidence type="ECO:0000256" key="4">
    <source>
        <dbReference type="ARBA" id="ARBA00022840"/>
    </source>
</evidence>
<protein>
    <submittedName>
        <fullName evidence="6">Serine/threonine protein kinase</fullName>
    </submittedName>
</protein>
<dbReference type="Gene3D" id="1.10.510.10">
    <property type="entry name" value="Transferase(Phosphotransferase) domain 1"/>
    <property type="match status" value="1"/>
</dbReference>